<dbReference type="Pfam" id="PF21530">
    <property type="entry name" value="Pif1_2B_dom"/>
    <property type="match status" value="1"/>
</dbReference>
<feature type="domain" description="DNA helicase Pif1-like 2B" evidence="1">
    <location>
        <begin position="21"/>
        <end position="56"/>
    </location>
</feature>
<dbReference type="InterPro" id="IPR049163">
    <property type="entry name" value="Pif1-like_2B_dom"/>
</dbReference>
<dbReference type="InParanoid" id="S8EM61"/>
<evidence type="ECO:0000313" key="2">
    <source>
        <dbReference type="EMBL" id="EPT04424.1"/>
    </source>
</evidence>
<accession>S8EM61</accession>
<dbReference type="STRING" id="743788.S8EM61"/>
<name>S8EM61_FOMSC</name>
<dbReference type="Proteomes" id="UP000015241">
    <property type="component" value="Unassembled WGS sequence"/>
</dbReference>
<sequence length="130" mass="14231">MDAKGNQIPLVKARELLDRLVAPKDLTLKVGAQVMLIKNLVQGELVNGSVGRVVSFSAPRDARSHGVDIARTQLADGSREKIPEQILEIDHPFPVVEFPGGRRTLCIPATFEVVNGEGRVEAARDQVQLW</sequence>
<keyword evidence="3" id="KW-1185">Reference proteome</keyword>
<organism evidence="2 3">
    <name type="scientific">Fomitopsis schrenkii</name>
    <name type="common">Brown rot fungus</name>
    <dbReference type="NCBI Taxonomy" id="2126942"/>
    <lineage>
        <taxon>Eukaryota</taxon>
        <taxon>Fungi</taxon>
        <taxon>Dikarya</taxon>
        <taxon>Basidiomycota</taxon>
        <taxon>Agaricomycotina</taxon>
        <taxon>Agaricomycetes</taxon>
        <taxon>Polyporales</taxon>
        <taxon>Fomitopsis</taxon>
    </lineage>
</organism>
<protein>
    <recommendedName>
        <fullName evidence="1">DNA helicase Pif1-like 2B domain-containing protein</fullName>
    </recommendedName>
</protein>
<dbReference type="AlphaFoldDB" id="S8EM61"/>
<evidence type="ECO:0000313" key="3">
    <source>
        <dbReference type="Proteomes" id="UP000015241"/>
    </source>
</evidence>
<gene>
    <name evidence="2" type="ORF">FOMPIDRAFT_43715</name>
</gene>
<proteinExistence type="predicted"/>
<evidence type="ECO:0000259" key="1">
    <source>
        <dbReference type="Pfam" id="PF21530"/>
    </source>
</evidence>
<reference evidence="2 3" key="1">
    <citation type="journal article" date="2012" name="Science">
        <title>The Paleozoic origin of enzymatic lignin decomposition reconstructed from 31 fungal genomes.</title>
        <authorList>
            <person name="Floudas D."/>
            <person name="Binder M."/>
            <person name="Riley R."/>
            <person name="Barry K."/>
            <person name="Blanchette R.A."/>
            <person name="Henrissat B."/>
            <person name="Martinez A.T."/>
            <person name="Otillar R."/>
            <person name="Spatafora J.W."/>
            <person name="Yadav J.S."/>
            <person name="Aerts A."/>
            <person name="Benoit I."/>
            <person name="Boyd A."/>
            <person name="Carlson A."/>
            <person name="Copeland A."/>
            <person name="Coutinho P.M."/>
            <person name="de Vries R.P."/>
            <person name="Ferreira P."/>
            <person name="Findley K."/>
            <person name="Foster B."/>
            <person name="Gaskell J."/>
            <person name="Glotzer D."/>
            <person name="Gorecki P."/>
            <person name="Heitman J."/>
            <person name="Hesse C."/>
            <person name="Hori C."/>
            <person name="Igarashi K."/>
            <person name="Jurgens J.A."/>
            <person name="Kallen N."/>
            <person name="Kersten P."/>
            <person name="Kohler A."/>
            <person name="Kuees U."/>
            <person name="Kumar T.K.A."/>
            <person name="Kuo A."/>
            <person name="LaButti K."/>
            <person name="Larrondo L.F."/>
            <person name="Lindquist E."/>
            <person name="Ling A."/>
            <person name="Lombard V."/>
            <person name="Lucas S."/>
            <person name="Lundell T."/>
            <person name="Martin R."/>
            <person name="McLaughlin D.J."/>
            <person name="Morgenstern I."/>
            <person name="Morin E."/>
            <person name="Murat C."/>
            <person name="Nagy L.G."/>
            <person name="Nolan M."/>
            <person name="Ohm R.A."/>
            <person name="Patyshakuliyeva A."/>
            <person name="Rokas A."/>
            <person name="Ruiz-Duenas F.J."/>
            <person name="Sabat G."/>
            <person name="Salamov A."/>
            <person name="Samejima M."/>
            <person name="Schmutz J."/>
            <person name="Slot J.C."/>
            <person name="St John F."/>
            <person name="Stenlid J."/>
            <person name="Sun H."/>
            <person name="Sun S."/>
            <person name="Syed K."/>
            <person name="Tsang A."/>
            <person name="Wiebenga A."/>
            <person name="Young D."/>
            <person name="Pisabarro A."/>
            <person name="Eastwood D.C."/>
            <person name="Martin F."/>
            <person name="Cullen D."/>
            <person name="Grigoriev I.V."/>
            <person name="Hibbett D.S."/>
        </authorList>
    </citation>
    <scope>NUCLEOTIDE SEQUENCE</scope>
    <source>
        <strain evidence="3">FP-58527</strain>
    </source>
</reference>
<dbReference type="OrthoDB" id="432234at2759"/>
<dbReference type="HOGENOM" id="CLU_151426_0_0_1"/>
<dbReference type="EMBL" id="KE504127">
    <property type="protein sequence ID" value="EPT04424.1"/>
    <property type="molecule type" value="Genomic_DNA"/>
</dbReference>